<dbReference type="GO" id="GO:0051920">
    <property type="term" value="F:peroxiredoxin activity"/>
    <property type="evidence" value="ECO:0007669"/>
    <property type="project" value="InterPro"/>
</dbReference>
<dbReference type="SUPFAM" id="SSF69118">
    <property type="entry name" value="AhpD-like"/>
    <property type="match status" value="1"/>
</dbReference>
<feature type="domain" description="Carboxymuconolactone decarboxylase-like" evidence="1">
    <location>
        <begin position="35"/>
        <end position="117"/>
    </location>
</feature>
<reference evidence="2" key="1">
    <citation type="submission" date="2018-05" db="EMBL/GenBank/DDBJ databases">
        <authorList>
            <person name="Lanie J.A."/>
            <person name="Ng W.-L."/>
            <person name="Kazmierczak K.M."/>
            <person name="Andrzejewski T.M."/>
            <person name="Davidsen T.M."/>
            <person name="Wayne K.J."/>
            <person name="Tettelin H."/>
            <person name="Glass J.I."/>
            <person name="Rusch D."/>
            <person name="Podicherti R."/>
            <person name="Tsui H.-C.T."/>
            <person name="Winkler M.E."/>
        </authorList>
    </citation>
    <scope>NUCLEOTIDE SEQUENCE</scope>
</reference>
<dbReference type="EMBL" id="UINC01020396">
    <property type="protein sequence ID" value="SVA85680.1"/>
    <property type="molecule type" value="Genomic_DNA"/>
</dbReference>
<proteinExistence type="predicted"/>
<dbReference type="InterPro" id="IPR029032">
    <property type="entry name" value="AhpD-like"/>
</dbReference>
<organism evidence="2">
    <name type="scientific">marine metagenome</name>
    <dbReference type="NCBI Taxonomy" id="408172"/>
    <lineage>
        <taxon>unclassified sequences</taxon>
        <taxon>metagenomes</taxon>
        <taxon>ecological metagenomes</taxon>
    </lineage>
</organism>
<dbReference type="InterPro" id="IPR052512">
    <property type="entry name" value="4CMD/NDH-1_regulator"/>
</dbReference>
<evidence type="ECO:0000259" key="1">
    <source>
        <dbReference type="Pfam" id="PF02627"/>
    </source>
</evidence>
<dbReference type="AlphaFoldDB" id="A0A381Z8V5"/>
<evidence type="ECO:0000313" key="2">
    <source>
        <dbReference type="EMBL" id="SVA85680.1"/>
    </source>
</evidence>
<protein>
    <recommendedName>
        <fullName evidence="1">Carboxymuconolactone decarboxylase-like domain-containing protein</fullName>
    </recommendedName>
</protein>
<sequence>MDKERFERGLAARKSVLGAEYVEKALKNADDFNREFQEQLTEFCWGSCWGNETLNRQQRSLLNLGMIAALNRMNEWEIHFRGAITNGITREELKSILLQISVYCGMPTGVECFRIAQKVFAELDNAD</sequence>
<dbReference type="InterPro" id="IPR003779">
    <property type="entry name" value="CMD-like"/>
</dbReference>
<dbReference type="Pfam" id="PF02627">
    <property type="entry name" value="CMD"/>
    <property type="match status" value="1"/>
</dbReference>
<gene>
    <name evidence="2" type="ORF">METZ01_LOCUS138534</name>
</gene>
<name>A0A381Z8V5_9ZZZZ</name>
<dbReference type="PANTHER" id="PTHR33570:SF2">
    <property type="entry name" value="CARBOXYMUCONOLACTONE DECARBOXYLASE-LIKE DOMAIN-CONTAINING PROTEIN"/>
    <property type="match status" value="1"/>
</dbReference>
<dbReference type="Gene3D" id="1.20.1290.10">
    <property type="entry name" value="AhpD-like"/>
    <property type="match status" value="1"/>
</dbReference>
<accession>A0A381Z8V5</accession>
<dbReference type="PANTHER" id="PTHR33570">
    <property type="entry name" value="4-CARBOXYMUCONOLACTONE DECARBOXYLASE FAMILY PROTEIN"/>
    <property type="match status" value="1"/>
</dbReference>